<keyword evidence="2" id="KW-0472">Membrane</keyword>
<feature type="region of interest" description="Disordered" evidence="1">
    <location>
        <begin position="134"/>
        <end position="224"/>
    </location>
</feature>
<gene>
    <name evidence="3" type="ORF">ADL29_35430</name>
</gene>
<sequence>MADDPYDWLDKDAAERLLRGDPVGVTGDGDGARELQQLLDAAAALGAAPAASAELPGEAAAVAAFQRAQQGSGARPGRRTTIGQASARPTGSADVAERTRLARPFRRGFAVALAVCAIGGVAVAAGTGVLPFQGGGAEPSPTPSVSGAPDIFESRGPGDETDGGATQSPSGTPGAGTTRPGATPSPSGGPDGSRHPGNGHDGKDGHGRGDDGKTPPGKTDPRTVVLALCRDYEADEGGMDDGARRRLERAAGGAAKVHTFCRKFLAGKGGGQGDNDGEGGRNSGGQSSGGQNSGGSQGDEDGDSLSSVTPSVTRSSTASTPAPSPSLTTPAPTESTPSPASVGQV</sequence>
<name>A0A0N0XSW2_9ACTN</name>
<organism evidence="3 4">
    <name type="scientific">Streptomyces chattanoogensis</name>
    <dbReference type="NCBI Taxonomy" id="66876"/>
    <lineage>
        <taxon>Bacteria</taxon>
        <taxon>Bacillati</taxon>
        <taxon>Actinomycetota</taxon>
        <taxon>Actinomycetes</taxon>
        <taxon>Kitasatosporales</taxon>
        <taxon>Streptomycetaceae</taxon>
        <taxon>Streptomyces</taxon>
    </lineage>
</organism>
<evidence type="ECO:0000256" key="1">
    <source>
        <dbReference type="SAM" id="MobiDB-lite"/>
    </source>
</evidence>
<evidence type="ECO:0008006" key="5">
    <source>
        <dbReference type="Google" id="ProtNLM"/>
    </source>
</evidence>
<feature type="region of interest" description="Disordered" evidence="1">
    <location>
        <begin position="68"/>
        <end position="94"/>
    </location>
</feature>
<dbReference type="EMBL" id="LGKG01000185">
    <property type="protein sequence ID" value="KPC59348.1"/>
    <property type="molecule type" value="Genomic_DNA"/>
</dbReference>
<feature type="transmembrane region" description="Helical" evidence="2">
    <location>
        <begin position="108"/>
        <end position="132"/>
    </location>
</feature>
<dbReference type="RefSeq" id="WP_053927590.1">
    <property type="nucleotide sequence ID" value="NZ_LGKG01000185.1"/>
</dbReference>
<keyword evidence="4" id="KW-1185">Reference proteome</keyword>
<feature type="compositionally biased region" description="Low complexity" evidence="1">
    <location>
        <begin position="304"/>
        <end position="345"/>
    </location>
</feature>
<proteinExistence type="predicted"/>
<feature type="compositionally biased region" description="Basic and acidic residues" evidence="1">
    <location>
        <begin position="192"/>
        <end position="213"/>
    </location>
</feature>
<reference evidence="4" key="1">
    <citation type="submission" date="2015-07" db="EMBL/GenBank/DDBJ databases">
        <authorList>
            <person name="Ju K.-S."/>
            <person name="Doroghazi J.R."/>
            <person name="Metcalf W.W."/>
        </authorList>
    </citation>
    <scope>NUCLEOTIDE SEQUENCE [LARGE SCALE GENOMIC DNA]</scope>
    <source>
        <strain evidence="4">NRRL ISP-5002</strain>
    </source>
</reference>
<protein>
    <recommendedName>
        <fullName evidence="5">Extensin</fullName>
    </recommendedName>
</protein>
<keyword evidence="2" id="KW-0812">Transmembrane</keyword>
<feature type="compositionally biased region" description="Low complexity" evidence="1">
    <location>
        <begin position="166"/>
        <end position="188"/>
    </location>
</feature>
<dbReference type="AlphaFoldDB" id="A0A0N0XSW2"/>
<evidence type="ECO:0000313" key="4">
    <source>
        <dbReference type="Proteomes" id="UP000037982"/>
    </source>
</evidence>
<feature type="region of interest" description="Disordered" evidence="1">
    <location>
        <begin position="265"/>
        <end position="345"/>
    </location>
</feature>
<comment type="caution">
    <text evidence="3">The sequence shown here is derived from an EMBL/GenBank/DDBJ whole genome shotgun (WGS) entry which is preliminary data.</text>
</comment>
<keyword evidence="2" id="KW-1133">Transmembrane helix</keyword>
<dbReference type="PATRIC" id="fig|66876.3.peg.7804"/>
<dbReference type="Proteomes" id="UP000037982">
    <property type="component" value="Unassembled WGS sequence"/>
</dbReference>
<evidence type="ECO:0000256" key="2">
    <source>
        <dbReference type="SAM" id="Phobius"/>
    </source>
</evidence>
<evidence type="ECO:0000313" key="3">
    <source>
        <dbReference type="EMBL" id="KPC59348.1"/>
    </source>
</evidence>
<accession>A0A0N0XSW2</accession>
<feature type="compositionally biased region" description="Gly residues" evidence="1">
    <location>
        <begin position="267"/>
        <end position="297"/>
    </location>
</feature>